<sequence>MTSEIIKERVRTWHKHGYAPQYIASTLKLPVDEVKAIIDNPPEPKPAKPAKGYGTEFLEPLFK</sequence>
<feature type="region of interest" description="Disordered" evidence="1">
    <location>
        <begin position="40"/>
        <end position="63"/>
    </location>
</feature>
<evidence type="ECO:0000313" key="3">
    <source>
        <dbReference type="Proteomes" id="UP000543419"/>
    </source>
</evidence>
<dbReference type="Proteomes" id="UP000543419">
    <property type="component" value="Unassembled WGS sequence"/>
</dbReference>
<comment type="caution">
    <text evidence="2">The sequence shown here is derived from an EMBL/GenBank/DDBJ whole genome shotgun (WGS) entry which is preliminary data.</text>
</comment>
<protein>
    <submittedName>
        <fullName evidence="2">Uncharacterized protein</fullName>
    </submittedName>
</protein>
<dbReference type="EMBL" id="JAAIIG010000018">
    <property type="protein sequence ID" value="NMM99282.1"/>
    <property type="molecule type" value="Genomic_DNA"/>
</dbReference>
<gene>
    <name evidence="2" type="ORF">G1C97_2240</name>
</gene>
<dbReference type="AlphaFoldDB" id="A0A7Y0EZK2"/>
<organism evidence="2 3">
    <name type="scientific">Bifidobacterium olomucense</name>
    <dbReference type="NCBI Taxonomy" id="2675324"/>
    <lineage>
        <taxon>Bacteria</taxon>
        <taxon>Bacillati</taxon>
        <taxon>Actinomycetota</taxon>
        <taxon>Actinomycetes</taxon>
        <taxon>Bifidobacteriales</taxon>
        <taxon>Bifidobacteriaceae</taxon>
        <taxon>Bifidobacterium</taxon>
    </lineage>
</organism>
<dbReference type="RefSeq" id="WP_169241834.1">
    <property type="nucleotide sequence ID" value="NZ_JAAIIG010000018.1"/>
</dbReference>
<name>A0A7Y0EZK2_9BIFI</name>
<reference evidence="2 3" key="1">
    <citation type="submission" date="2020-02" db="EMBL/GenBank/DDBJ databases">
        <title>Characterization of phylogenetic diversity of novel bifidobacterial species isolated in Czech ZOOs.</title>
        <authorList>
            <person name="Lugli G.A."/>
            <person name="Vera N.B."/>
            <person name="Ventura M."/>
        </authorList>
    </citation>
    <scope>NUCLEOTIDE SEQUENCE [LARGE SCALE GENOMIC DNA]</scope>
    <source>
        <strain evidence="2 3">DSM 109959</strain>
    </source>
</reference>
<evidence type="ECO:0000256" key="1">
    <source>
        <dbReference type="SAM" id="MobiDB-lite"/>
    </source>
</evidence>
<evidence type="ECO:0000313" key="2">
    <source>
        <dbReference type="EMBL" id="NMM99282.1"/>
    </source>
</evidence>
<accession>A0A7Y0EZK2</accession>
<keyword evidence="3" id="KW-1185">Reference proteome</keyword>
<proteinExistence type="predicted"/>